<dbReference type="PANTHER" id="PTHR23021">
    <property type="entry name" value="SERPENTINE RECEPTOR, CLASS T"/>
    <property type="match status" value="1"/>
</dbReference>
<gene>
    <name evidence="2" type="ORF">L596_017534</name>
</gene>
<keyword evidence="1" id="KW-0472">Membrane</keyword>
<dbReference type="InterPro" id="IPR019425">
    <property type="entry name" value="7TM_GPCR_serpentine_rcpt_Srt"/>
</dbReference>
<feature type="transmembrane region" description="Helical" evidence="1">
    <location>
        <begin position="28"/>
        <end position="50"/>
    </location>
</feature>
<proteinExistence type="predicted"/>
<comment type="caution">
    <text evidence="2">The sequence shown here is derived from an EMBL/GenBank/DDBJ whole genome shotgun (WGS) entry which is preliminary data.</text>
</comment>
<sequence length="333" mass="37921">MNLSSIPFCDGSLISNYNVITPADDKKAFYIGVFYLIWGVSSFLLSSFVFSVISKPPLIQYSCYKLMTINCFLDLVNMTNGLIISGILSIFHVNHCNQQYTVFMNVMGVYVMASWACYTAAAEVLAINRVLEFAKPSWSQFLFQGHRSWLWIAYIFLYSLILNLLVLDAFYFYNPYLGMWFNRRTSQAMNYMHVINNFSKFGFISISYVLMIFFMYRMGNTVTNVSRIQIKASIQAMVIAILAAGTTLGYLVAPYIPLGYLDQYTGVIGEILWQSLHTGTSIIYIVMNQTVRERFLDLLRGFRGVSTRTNDVQLFSKIRSNSKSQAAVSGVFP</sequence>
<organism evidence="2 3">
    <name type="scientific">Steinernema carpocapsae</name>
    <name type="common">Entomopathogenic nematode</name>
    <dbReference type="NCBI Taxonomy" id="34508"/>
    <lineage>
        <taxon>Eukaryota</taxon>
        <taxon>Metazoa</taxon>
        <taxon>Ecdysozoa</taxon>
        <taxon>Nematoda</taxon>
        <taxon>Chromadorea</taxon>
        <taxon>Rhabditida</taxon>
        <taxon>Tylenchina</taxon>
        <taxon>Panagrolaimomorpha</taxon>
        <taxon>Strongyloidoidea</taxon>
        <taxon>Steinernematidae</taxon>
        <taxon>Steinernema</taxon>
    </lineage>
</organism>
<keyword evidence="1" id="KW-0812">Transmembrane</keyword>
<evidence type="ECO:0000313" key="2">
    <source>
        <dbReference type="EMBL" id="TKR76392.1"/>
    </source>
</evidence>
<feature type="transmembrane region" description="Helical" evidence="1">
    <location>
        <begin position="193"/>
        <end position="216"/>
    </location>
</feature>
<feature type="transmembrane region" description="Helical" evidence="1">
    <location>
        <begin position="71"/>
        <end position="91"/>
    </location>
</feature>
<dbReference type="SUPFAM" id="SSF81321">
    <property type="entry name" value="Family A G protein-coupled receptor-like"/>
    <property type="match status" value="1"/>
</dbReference>
<dbReference type="EMBL" id="AZBU02000005">
    <property type="protein sequence ID" value="TKR76392.1"/>
    <property type="molecule type" value="Genomic_DNA"/>
</dbReference>
<name>A0A4U5N2P9_STECR</name>
<evidence type="ECO:0008006" key="4">
    <source>
        <dbReference type="Google" id="ProtNLM"/>
    </source>
</evidence>
<dbReference type="STRING" id="34508.A0A4U5N2P9"/>
<keyword evidence="3" id="KW-1185">Reference proteome</keyword>
<evidence type="ECO:0000256" key="1">
    <source>
        <dbReference type="SAM" id="Phobius"/>
    </source>
</evidence>
<reference evidence="2 3" key="1">
    <citation type="journal article" date="2015" name="Genome Biol.">
        <title>Comparative genomics of Steinernema reveals deeply conserved gene regulatory networks.</title>
        <authorList>
            <person name="Dillman A.R."/>
            <person name="Macchietto M."/>
            <person name="Porter C.F."/>
            <person name="Rogers A."/>
            <person name="Williams B."/>
            <person name="Antoshechkin I."/>
            <person name="Lee M.M."/>
            <person name="Goodwin Z."/>
            <person name="Lu X."/>
            <person name="Lewis E.E."/>
            <person name="Goodrich-Blair H."/>
            <person name="Stock S.P."/>
            <person name="Adams B.J."/>
            <person name="Sternberg P.W."/>
            <person name="Mortazavi A."/>
        </authorList>
    </citation>
    <scope>NUCLEOTIDE SEQUENCE [LARGE SCALE GENOMIC DNA]</scope>
    <source>
        <strain evidence="2 3">ALL</strain>
    </source>
</reference>
<dbReference type="Gene3D" id="1.20.1070.10">
    <property type="entry name" value="Rhodopsin 7-helix transmembrane proteins"/>
    <property type="match status" value="1"/>
</dbReference>
<keyword evidence="1" id="KW-1133">Transmembrane helix</keyword>
<feature type="transmembrane region" description="Helical" evidence="1">
    <location>
        <begin position="237"/>
        <end position="258"/>
    </location>
</feature>
<protein>
    <recommendedName>
        <fullName evidence="4">G-protein coupled receptors family 1 profile domain-containing protein</fullName>
    </recommendedName>
</protein>
<dbReference type="Pfam" id="PF10321">
    <property type="entry name" value="7TM_GPCR_Srt"/>
    <property type="match status" value="1"/>
</dbReference>
<feature type="transmembrane region" description="Helical" evidence="1">
    <location>
        <begin position="148"/>
        <end position="173"/>
    </location>
</feature>
<evidence type="ECO:0000313" key="3">
    <source>
        <dbReference type="Proteomes" id="UP000298663"/>
    </source>
</evidence>
<dbReference type="OrthoDB" id="10412125at2759"/>
<dbReference type="Proteomes" id="UP000298663">
    <property type="component" value="Unassembled WGS sequence"/>
</dbReference>
<dbReference type="AlphaFoldDB" id="A0A4U5N2P9"/>
<feature type="transmembrane region" description="Helical" evidence="1">
    <location>
        <begin position="264"/>
        <end position="286"/>
    </location>
</feature>
<accession>A0A4U5N2P9</accession>
<reference evidence="2 3" key="2">
    <citation type="journal article" date="2019" name="G3 (Bethesda)">
        <title>Hybrid Assembly of the Genome of the Entomopathogenic Nematode Steinernema carpocapsae Identifies the X-Chromosome.</title>
        <authorList>
            <person name="Serra L."/>
            <person name="Macchietto M."/>
            <person name="Macias-Munoz A."/>
            <person name="McGill C.J."/>
            <person name="Rodriguez I.M."/>
            <person name="Rodriguez B."/>
            <person name="Murad R."/>
            <person name="Mortazavi A."/>
        </authorList>
    </citation>
    <scope>NUCLEOTIDE SEQUENCE [LARGE SCALE GENOMIC DNA]</scope>
    <source>
        <strain evidence="2 3">ALL</strain>
    </source>
</reference>
<feature type="transmembrane region" description="Helical" evidence="1">
    <location>
        <begin position="103"/>
        <end position="127"/>
    </location>
</feature>